<sequence length="148" mass="16346">MSNDNADIGKRRQRDSACSAREGGREFPRGLISEFCLYREPLVSGKTSKGAVGAKRESAIQKSKYVRNEVCNMAYAATTNSHRHDRCDFPKPPLAALVEAPMLMAIFVSPHDGKILPACQTEMKKPNNPTKENRQSNPPLNSQRTSVA</sequence>
<feature type="region of interest" description="Disordered" evidence="1">
    <location>
        <begin position="117"/>
        <end position="148"/>
    </location>
</feature>
<gene>
    <name evidence="2" type="ORF">APAL1065_LOCUS14401</name>
</gene>
<name>A0A7S2YEN6_9STRA</name>
<protein>
    <submittedName>
        <fullName evidence="2">Uncharacterized protein</fullName>
    </submittedName>
</protein>
<proteinExistence type="predicted"/>
<dbReference type="EMBL" id="HBHT01021467">
    <property type="protein sequence ID" value="CAD9971100.1"/>
    <property type="molecule type" value="Transcribed_RNA"/>
</dbReference>
<feature type="compositionally biased region" description="Polar residues" evidence="1">
    <location>
        <begin position="127"/>
        <end position="148"/>
    </location>
</feature>
<reference evidence="2" key="1">
    <citation type="submission" date="2021-01" db="EMBL/GenBank/DDBJ databases">
        <authorList>
            <person name="Corre E."/>
            <person name="Pelletier E."/>
            <person name="Niang G."/>
            <person name="Scheremetjew M."/>
            <person name="Finn R."/>
            <person name="Kale V."/>
            <person name="Holt S."/>
            <person name="Cochrane G."/>
            <person name="Meng A."/>
            <person name="Brown T."/>
            <person name="Cohen L."/>
        </authorList>
    </citation>
    <scope>NUCLEOTIDE SEQUENCE</scope>
    <source>
        <strain evidence="2">CCMP125</strain>
    </source>
</reference>
<organism evidence="2">
    <name type="scientific">Entomoneis paludosa</name>
    <dbReference type="NCBI Taxonomy" id="265537"/>
    <lineage>
        <taxon>Eukaryota</taxon>
        <taxon>Sar</taxon>
        <taxon>Stramenopiles</taxon>
        <taxon>Ochrophyta</taxon>
        <taxon>Bacillariophyta</taxon>
        <taxon>Bacillariophyceae</taxon>
        <taxon>Bacillariophycidae</taxon>
        <taxon>Entomoneidaceae</taxon>
        <taxon>Entomoneis</taxon>
    </lineage>
</organism>
<evidence type="ECO:0000256" key="1">
    <source>
        <dbReference type="SAM" id="MobiDB-lite"/>
    </source>
</evidence>
<feature type="region of interest" description="Disordered" evidence="1">
    <location>
        <begin position="1"/>
        <end position="24"/>
    </location>
</feature>
<evidence type="ECO:0000313" key="2">
    <source>
        <dbReference type="EMBL" id="CAD9971100.1"/>
    </source>
</evidence>
<dbReference type="AlphaFoldDB" id="A0A7S2YEN6"/>
<accession>A0A7S2YEN6</accession>